<comment type="caution">
    <text evidence="3">The sequence shown here is derived from an EMBL/GenBank/DDBJ whole genome shotgun (WGS) entry which is preliminary data.</text>
</comment>
<feature type="transmembrane region" description="Helical" evidence="1">
    <location>
        <begin position="92"/>
        <end position="111"/>
    </location>
</feature>
<evidence type="ECO:0000313" key="4">
    <source>
        <dbReference type="Proteomes" id="UP000526184"/>
    </source>
</evidence>
<dbReference type="EMBL" id="JABMKT010000030">
    <property type="protein sequence ID" value="NYV28283.1"/>
    <property type="molecule type" value="Genomic_DNA"/>
</dbReference>
<protein>
    <submittedName>
        <fullName evidence="3">Prepilin peptidase</fullName>
    </submittedName>
</protein>
<accession>A0A7Z0TCC7</accession>
<dbReference type="InterPro" id="IPR000045">
    <property type="entry name" value="Prepilin_IV_endopep_pep"/>
</dbReference>
<dbReference type="GO" id="GO:0004190">
    <property type="term" value="F:aspartic-type endopeptidase activity"/>
    <property type="evidence" value="ECO:0007669"/>
    <property type="project" value="InterPro"/>
</dbReference>
<dbReference type="Pfam" id="PF01478">
    <property type="entry name" value="Peptidase_A24"/>
    <property type="match status" value="1"/>
</dbReference>
<keyword evidence="4" id="KW-1185">Reference proteome</keyword>
<dbReference type="GO" id="GO:0016020">
    <property type="term" value="C:membrane"/>
    <property type="evidence" value="ECO:0007669"/>
    <property type="project" value="InterPro"/>
</dbReference>
<gene>
    <name evidence="3" type="ORF">HP397_05640</name>
</gene>
<keyword evidence="1" id="KW-0812">Transmembrane</keyword>
<name>A0A7Z0TCC7_9FUSO</name>
<sequence length="135" mass="16202">MRYFIYLLLVYISYLDLKETYIYDRDLLILFLLIFFSTKEGMYSSYLGMGIFSIPFFILLIIEYHIKYELIGLGDVKLIIIFGIYFGYRDAYFLLSFYQVMFLSSLIYGLILRKRYVPFAPAMCLSFVFHDVMYV</sequence>
<feature type="transmembrane region" description="Helical" evidence="1">
    <location>
        <begin position="68"/>
        <end position="86"/>
    </location>
</feature>
<evidence type="ECO:0000259" key="2">
    <source>
        <dbReference type="Pfam" id="PF01478"/>
    </source>
</evidence>
<dbReference type="OrthoDB" id="81854at2"/>
<keyword evidence="1" id="KW-1133">Transmembrane helix</keyword>
<evidence type="ECO:0000256" key="1">
    <source>
        <dbReference type="SAM" id="Phobius"/>
    </source>
</evidence>
<feature type="transmembrane region" description="Helical" evidence="1">
    <location>
        <begin position="43"/>
        <end position="61"/>
    </location>
</feature>
<dbReference type="Proteomes" id="UP000526184">
    <property type="component" value="Unassembled WGS sequence"/>
</dbReference>
<reference evidence="3 4" key="1">
    <citation type="submission" date="2020-05" db="EMBL/GenBank/DDBJ databases">
        <title>Streptobacillus felis strain LHL191014123.</title>
        <authorList>
            <person name="Fawzy A."/>
            <person name="Rau J."/>
            <person name="Risse K."/>
            <person name="Schauerte N."/>
            <person name="Geiger C."/>
            <person name="Blom J."/>
            <person name="Imirzalioglu C."/>
            <person name="Falgenhauer J."/>
            <person name="Bach A."/>
            <person name="Herden C."/>
            <person name="Eisenberg T."/>
        </authorList>
    </citation>
    <scope>NUCLEOTIDE SEQUENCE [LARGE SCALE GENOMIC DNA]</scope>
    <source>
        <strain evidence="3 4">LHL191014123</strain>
    </source>
</reference>
<organism evidence="3 4">
    <name type="scientific">Streptobacillus felis</name>
    <dbReference type="NCBI Taxonomy" id="1384509"/>
    <lineage>
        <taxon>Bacteria</taxon>
        <taxon>Fusobacteriati</taxon>
        <taxon>Fusobacteriota</taxon>
        <taxon>Fusobacteriia</taxon>
        <taxon>Fusobacteriales</taxon>
        <taxon>Leptotrichiaceae</taxon>
        <taxon>Streptobacillus</taxon>
    </lineage>
</organism>
<dbReference type="RefSeq" id="WP_067322682.1">
    <property type="nucleotide sequence ID" value="NZ_CBCRWS010000026.1"/>
</dbReference>
<evidence type="ECO:0000313" key="3">
    <source>
        <dbReference type="EMBL" id="NYV28283.1"/>
    </source>
</evidence>
<keyword evidence="1" id="KW-0472">Membrane</keyword>
<dbReference type="AlphaFoldDB" id="A0A7Z0TCC7"/>
<dbReference type="Gene3D" id="1.20.120.1220">
    <property type="match status" value="1"/>
</dbReference>
<proteinExistence type="predicted"/>
<feature type="domain" description="Prepilin type IV endopeptidase peptidase" evidence="2">
    <location>
        <begin position="4"/>
        <end position="111"/>
    </location>
</feature>
<feature type="transmembrane region" description="Helical" evidence="1">
    <location>
        <begin position="21"/>
        <end position="37"/>
    </location>
</feature>